<gene>
    <name evidence="1" type="ORF">AMORRO_LOCUS14770</name>
</gene>
<proteinExistence type="predicted"/>
<protein>
    <submittedName>
        <fullName evidence="1">14456_t:CDS:1</fullName>
    </submittedName>
</protein>
<evidence type="ECO:0000313" key="1">
    <source>
        <dbReference type="EMBL" id="CAG8741958.1"/>
    </source>
</evidence>
<dbReference type="SUPFAM" id="SSF52540">
    <property type="entry name" value="P-loop containing nucleoside triphosphate hydrolases"/>
    <property type="match status" value="1"/>
</dbReference>
<feature type="non-terminal residue" evidence="1">
    <location>
        <position position="252"/>
    </location>
</feature>
<organism evidence="1 2">
    <name type="scientific">Acaulospora morrowiae</name>
    <dbReference type="NCBI Taxonomy" id="94023"/>
    <lineage>
        <taxon>Eukaryota</taxon>
        <taxon>Fungi</taxon>
        <taxon>Fungi incertae sedis</taxon>
        <taxon>Mucoromycota</taxon>
        <taxon>Glomeromycotina</taxon>
        <taxon>Glomeromycetes</taxon>
        <taxon>Diversisporales</taxon>
        <taxon>Acaulosporaceae</taxon>
        <taxon>Acaulospora</taxon>
    </lineage>
</organism>
<dbReference type="EMBL" id="CAJVPV010031005">
    <property type="protein sequence ID" value="CAG8741958.1"/>
    <property type="molecule type" value="Genomic_DNA"/>
</dbReference>
<dbReference type="PANTHER" id="PTHR36168">
    <property type="entry name" value="CHROMOSOME 1, WHOLE GENOME SHOTGUN SEQUENCE"/>
    <property type="match status" value="1"/>
</dbReference>
<comment type="caution">
    <text evidence="1">The sequence shown here is derived from an EMBL/GenBank/DDBJ whole genome shotgun (WGS) entry which is preliminary data.</text>
</comment>
<dbReference type="OrthoDB" id="2411356at2759"/>
<evidence type="ECO:0000313" key="2">
    <source>
        <dbReference type="Proteomes" id="UP000789342"/>
    </source>
</evidence>
<sequence length="252" mass="28532">NLGKAFGKAINLSFFGDISITVLLLREFLSGMGVIDKSATSLYQWRSAMEIFRRASEVYKKKNHKPPVIIYDNVNRLVKDNAKILDILQDDAKDNADDSAYIAVFVSEGNVPKRLQSRSSWSRAEPIEIGDISREESLNYLINKRGIKTVKEGKIDTTDAEKLFDLVGGRIIDLKSVADLYQEGQSIEVIKHEILVKVNNKFRTAKLLKNDEHHEVGKRIIGALRDSGELSRTEFEEFFKTRQEADEVLGTN</sequence>
<name>A0A9N9NIV7_9GLOM</name>
<dbReference type="Proteomes" id="UP000789342">
    <property type="component" value="Unassembled WGS sequence"/>
</dbReference>
<dbReference type="InterPro" id="IPR027417">
    <property type="entry name" value="P-loop_NTPase"/>
</dbReference>
<feature type="non-terminal residue" evidence="1">
    <location>
        <position position="1"/>
    </location>
</feature>
<keyword evidence="2" id="KW-1185">Reference proteome</keyword>
<accession>A0A9N9NIV7</accession>
<reference evidence="1" key="1">
    <citation type="submission" date="2021-06" db="EMBL/GenBank/DDBJ databases">
        <authorList>
            <person name="Kallberg Y."/>
            <person name="Tangrot J."/>
            <person name="Rosling A."/>
        </authorList>
    </citation>
    <scope>NUCLEOTIDE SEQUENCE</scope>
    <source>
        <strain evidence="1">CL551</strain>
    </source>
</reference>
<dbReference type="AlphaFoldDB" id="A0A9N9NIV7"/>
<dbReference type="PANTHER" id="PTHR36168:SF1">
    <property type="entry name" value="ORC1-LIKE AAA ATPASE DOMAIN-CONTAINING PROTEIN"/>
    <property type="match status" value="1"/>
</dbReference>